<evidence type="ECO:0000313" key="14">
    <source>
        <dbReference type="Proteomes" id="UP000291189"/>
    </source>
</evidence>
<dbReference type="OrthoDB" id="9806127at2"/>
<reference evidence="13 14" key="1">
    <citation type="submission" date="2019-01" db="EMBL/GenBank/DDBJ databases">
        <title>Nocardioides guangzhouensis sp. nov., an actinobacterium isolated from soil.</title>
        <authorList>
            <person name="Fu Y."/>
            <person name="Cai Y."/>
            <person name="Lin Z."/>
            <person name="Chen P."/>
        </authorList>
    </citation>
    <scope>NUCLEOTIDE SEQUENCE [LARGE SCALE GENOMIC DNA]</scope>
    <source>
        <strain evidence="13 14">NBRC 105384</strain>
    </source>
</reference>
<dbReference type="GO" id="GO:0005524">
    <property type="term" value="F:ATP binding"/>
    <property type="evidence" value="ECO:0007669"/>
    <property type="project" value="UniProtKB-KW"/>
</dbReference>
<evidence type="ECO:0000256" key="5">
    <source>
        <dbReference type="ARBA" id="ARBA00022692"/>
    </source>
</evidence>
<dbReference type="PROSITE" id="PS50893">
    <property type="entry name" value="ABC_TRANSPORTER_2"/>
    <property type="match status" value="1"/>
</dbReference>
<evidence type="ECO:0000256" key="9">
    <source>
        <dbReference type="ARBA" id="ARBA00023136"/>
    </source>
</evidence>
<evidence type="ECO:0000256" key="8">
    <source>
        <dbReference type="ARBA" id="ARBA00022989"/>
    </source>
</evidence>
<dbReference type="InterPro" id="IPR039421">
    <property type="entry name" value="Type_1_exporter"/>
</dbReference>
<dbReference type="InterPro" id="IPR003593">
    <property type="entry name" value="AAA+_ATPase"/>
</dbReference>
<dbReference type="InterPro" id="IPR011527">
    <property type="entry name" value="ABC1_TM_dom"/>
</dbReference>
<name>A0A4Q5JCJ1_9ACTN</name>
<evidence type="ECO:0000256" key="3">
    <source>
        <dbReference type="ARBA" id="ARBA00022475"/>
    </source>
</evidence>
<dbReference type="PANTHER" id="PTHR43394">
    <property type="entry name" value="ATP-DEPENDENT PERMEASE MDL1, MITOCHONDRIAL"/>
    <property type="match status" value="1"/>
</dbReference>
<keyword evidence="8 10" id="KW-1133">Transmembrane helix</keyword>
<evidence type="ECO:0000259" key="12">
    <source>
        <dbReference type="PROSITE" id="PS50929"/>
    </source>
</evidence>
<dbReference type="AlphaFoldDB" id="A0A4Q5JCJ1"/>
<evidence type="ECO:0000256" key="7">
    <source>
        <dbReference type="ARBA" id="ARBA00022840"/>
    </source>
</evidence>
<dbReference type="InterPro" id="IPR036640">
    <property type="entry name" value="ABC1_TM_sf"/>
</dbReference>
<dbReference type="Proteomes" id="UP000291189">
    <property type="component" value="Unassembled WGS sequence"/>
</dbReference>
<dbReference type="CDD" id="cd07346">
    <property type="entry name" value="ABC_6TM_exporters"/>
    <property type="match status" value="1"/>
</dbReference>
<evidence type="ECO:0000256" key="1">
    <source>
        <dbReference type="ARBA" id="ARBA00004651"/>
    </source>
</evidence>
<evidence type="ECO:0000256" key="2">
    <source>
        <dbReference type="ARBA" id="ARBA00022448"/>
    </source>
</evidence>
<evidence type="ECO:0000259" key="11">
    <source>
        <dbReference type="PROSITE" id="PS50893"/>
    </source>
</evidence>
<comment type="caution">
    <text evidence="13">The sequence shown here is derived from an EMBL/GenBank/DDBJ whole genome shotgun (WGS) entry which is preliminary data.</text>
</comment>
<keyword evidence="7 13" id="KW-0067">ATP-binding</keyword>
<keyword evidence="4" id="KW-0997">Cell inner membrane</keyword>
<feature type="domain" description="ABC transporter" evidence="11">
    <location>
        <begin position="342"/>
        <end position="579"/>
    </location>
</feature>
<dbReference type="SUPFAM" id="SSF90123">
    <property type="entry name" value="ABC transporter transmembrane region"/>
    <property type="match status" value="1"/>
</dbReference>
<comment type="subcellular location">
    <subcellularLocation>
        <location evidence="1">Cell membrane</location>
        <topology evidence="1">Multi-pass membrane protein</topology>
    </subcellularLocation>
</comment>
<organism evidence="13 14">
    <name type="scientific">Nocardioides iriomotensis</name>
    <dbReference type="NCBI Taxonomy" id="715784"/>
    <lineage>
        <taxon>Bacteria</taxon>
        <taxon>Bacillati</taxon>
        <taxon>Actinomycetota</taxon>
        <taxon>Actinomycetes</taxon>
        <taxon>Propionibacteriales</taxon>
        <taxon>Nocardioidaceae</taxon>
        <taxon>Nocardioides</taxon>
    </lineage>
</organism>
<keyword evidence="3" id="KW-1003">Cell membrane</keyword>
<evidence type="ECO:0000256" key="10">
    <source>
        <dbReference type="SAM" id="Phobius"/>
    </source>
</evidence>
<dbReference type="Pfam" id="PF00664">
    <property type="entry name" value="ABC_membrane"/>
    <property type="match status" value="1"/>
</dbReference>
<feature type="transmembrane region" description="Helical" evidence="10">
    <location>
        <begin position="29"/>
        <end position="50"/>
    </location>
</feature>
<keyword evidence="9 10" id="KW-0472">Membrane</keyword>
<dbReference type="PANTHER" id="PTHR43394:SF1">
    <property type="entry name" value="ATP-BINDING CASSETTE SUB-FAMILY B MEMBER 10, MITOCHONDRIAL"/>
    <property type="match status" value="1"/>
</dbReference>
<keyword evidence="2" id="KW-0813">Transport</keyword>
<keyword evidence="14" id="KW-1185">Reference proteome</keyword>
<dbReference type="Gene3D" id="3.40.50.300">
    <property type="entry name" value="P-loop containing nucleotide triphosphate hydrolases"/>
    <property type="match status" value="1"/>
</dbReference>
<evidence type="ECO:0000313" key="13">
    <source>
        <dbReference type="EMBL" id="RYU15615.1"/>
    </source>
</evidence>
<dbReference type="RefSeq" id="WP_129984898.1">
    <property type="nucleotide sequence ID" value="NZ_SDPU01000001.1"/>
</dbReference>
<gene>
    <name evidence="13" type="ORF">ETU37_00405</name>
</gene>
<dbReference type="SMART" id="SM00382">
    <property type="entry name" value="AAA"/>
    <property type="match status" value="1"/>
</dbReference>
<evidence type="ECO:0000256" key="6">
    <source>
        <dbReference type="ARBA" id="ARBA00022741"/>
    </source>
</evidence>
<dbReference type="InterPro" id="IPR027417">
    <property type="entry name" value="P-loop_NTPase"/>
</dbReference>
<keyword evidence="5 10" id="KW-0812">Transmembrane</keyword>
<feature type="transmembrane region" description="Helical" evidence="10">
    <location>
        <begin position="70"/>
        <end position="87"/>
    </location>
</feature>
<dbReference type="Pfam" id="PF00005">
    <property type="entry name" value="ABC_tran"/>
    <property type="match status" value="1"/>
</dbReference>
<dbReference type="GO" id="GO:0005886">
    <property type="term" value="C:plasma membrane"/>
    <property type="evidence" value="ECO:0007669"/>
    <property type="project" value="UniProtKB-SubCell"/>
</dbReference>
<dbReference type="PROSITE" id="PS50929">
    <property type="entry name" value="ABC_TM1F"/>
    <property type="match status" value="1"/>
</dbReference>
<dbReference type="FunFam" id="3.40.50.300:FF:001001">
    <property type="entry name" value="Multidrug ABC transporter ATP-binding protein"/>
    <property type="match status" value="1"/>
</dbReference>
<dbReference type="InterPro" id="IPR003439">
    <property type="entry name" value="ABC_transporter-like_ATP-bd"/>
</dbReference>
<feature type="transmembrane region" description="Helical" evidence="10">
    <location>
        <begin position="148"/>
        <end position="170"/>
    </location>
</feature>
<dbReference type="EMBL" id="SDPU01000001">
    <property type="protein sequence ID" value="RYU15615.1"/>
    <property type="molecule type" value="Genomic_DNA"/>
</dbReference>
<dbReference type="Gene3D" id="1.20.1560.10">
    <property type="entry name" value="ABC transporter type 1, transmembrane domain"/>
    <property type="match status" value="1"/>
</dbReference>
<dbReference type="SUPFAM" id="SSF52540">
    <property type="entry name" value="P-loop containing nucleoside triphosphate hydrolases"/>
    <property type="match status" value="1"/>
</dbReference>
<protein>
    <submittedName>
        <fullName evidence="13">ABC transporter ATP-binding protein</fullName>
    </submittedName>
</protein>
<dbReference type="GO" id="GO:0016887">
    <property type="term" value="F:ATP hydrolysis activity"/>
    <property type="evidence" value="ECO:0007669"/>
    <property type="project" value="InterPro"/>
</dbReference>
<dbReference type="GO" id="GO:0015421">
    <property type="term" value="F:ABC-type oligopeptide transporter activity"/>
    <property type="evidence" value="ECO:0007669"/>
    <property type="project" value="TreeGrafter"/>
</dbReference>
<keyword evidence="6" id="KW-0547">Nucleotide-binding</keyword>
<feature type="domain" description="ABC transmembrane type-1" evidence="12">
    <location>
        <begin position="30"/>
        <end position="311"/>
    </location>
</feature>
<sequence length="582" mass="62646">MSQTVLPVAEGRHVGRYVVSLAKRYPRMVWGSAALHVAAALAALAAPRLLGDLVESVEKGTTVAAVDRTVLLLAGFLLLQTVLTRYARYLSFVTGERVLAELREDFVENTLALPVGTVESAGSGDLLTRTSRDVEQLGWSVRWALPEWLIAVITAVLTFAAALLVGWWVAIPCLLGVPPLVVGLRWYLARAKDGYLRESASYSVMNASLTETVEGARTVEALGLGPARRARIDRDISGSYHAERYTLFLRTVFFPSVEVAYLIPTVATLLFGGWLYTQGSVSLGDVTAATLYVQMLIDPVDRIVSILDELQVGAASLARLLGVAQVPDDRVATGREPQDERIDAEDVRFSYVDGRDVLHGVDLDVGVGERIAMVGPSGAGKSTLGRLLAGIHPPRTGSVTVGGVGLTELPLTDLRGHVALVTQEHHVFVGTLRDNLALALPEDAEIDDEVLLRALDAVDAREWVEELPEGLDTVVGSGGRALSPPQAQQLALARLVLADPHTLVLDEATSLIDPRAARHLERSLAAVLEGRTVIAIAHRLFSAHDADRVAVVEDGVITELGSHDELVEREGSYAALWKSWQA</sequence>
<proteinExistence type="predicted"/>
<accession>A0A4Q5JCJ1</accession>
<evidence type="ECO:0000256" key="4">
    <source>
        <dbReference type="ARBA" id="ARBA00022519"/>
    </source>
</evidence>